<organism evidence="2 3">
    <name type="scientific">Lysobacter hankyongensis</name>
    <dbReference type="NCBI Taxonomy" id="1176535"/>
    <lineage>
        <taxon>Bacteria</taxon>
        <taxon>Pseudomonadati</taxon>
        <taxon>Pseudomonadota</taxon>
        <taxon>Gammaproteobacteria</taxon>
        <taxon>Lysobacterales</taxon>
        <taxon>Lysobacteraceae</taxon>
        <taxon>Lysobacter</taxon>
    </lineage>
</organism>
<sequence>MTDPRRRSFLRIAALAATATLLAGCAALDTAQALLGNQVAFTAPQLQAQLDRHYPRRYEQLGGLVELTVMNPRIALPENSTRLHLDFDVGVDGMGLRSDRTAGHFAITSGLRYDTRANALYLEEPELESAELPLLGGRMNATGRDLINGWLRDYARSEPVYRLDADLQDKLGARQVAGTLIQNGRVVIKLDR</sequence>
<keyword evidence="3" id="KW-1185">Reference proteome</keyword>
<dbReference type="PROSITE" id="PS51257">
    <property type="entry name" value="PROKAR_LIPOPROTEIN"/>
    <property type="match status" value="1"/>
</dbReference>
<protein>
    <submittedName>
        <fullName evidence="2">DUF1439 domain-containing protein</fullName>
    </submittedName>
</protein>
<dbReference type="EMBL" id="BAABJE010000001">
    <property type="protein sequence ID" value="GAA4783747.1"/>
    <property type="molecule type" value="Genomic_DNA"/>
</dbReference>
<feature type="signal peptide" evidence="1">
    <location>
        <begin position="1"/>
        <end position="23"/>
    </location>
</feature>
<dbReference type="Proteomes" id="UP001499959">
    <property type="component" value="Unassembled WGS sequence"/>
</dbReference>
<dbReference type="PROSITE" id="PS51318">
    <property type="entry name" value="TAT"/>
    <property type="match status" value="1"/>
</dbReference>
<accession>A0ABP9ANP0</accession>
<dbReference type="InterPro" id="IPR006311">
    <property type="entry name" value="TAT_signal"/>
</dbReference>
<feature type="chain" id="PRO_5046455998" evidence="1">
    <location>
        <begin position="24"/>
        <end position="192"/>
    </location>
</feature>
<dbReference type="Pfam" id="PF07273">
    <property type="entry name" value="DUF1439"/>
    <property type="match status" value="1"/>
</dbReference>
<dbReference type="InterPro" id="IPR010835">
    <property type="entry name" value="DUF1439"/>
</dbReference>
<name>A0ABP9ANP0_9GAMM</name>
<keyword evidence="1" id="KW-0732">Signal</keyword>
<evidence type="ECO:0000256" key="1">
    <source>
        <dbReference type="SAM" id="SignalP"/>
    </source>
</evidence>
<proteinExistence type="predicted"/>
<reference evidence="3" key="1">
    <citation type="journal article" date="2019" name="Int. J. Syst. Evol. Microbiol.">
        <title>The Global Catalogue of Microorganisms (GCM) 10K type strain sequencing project: providing services to taxonomists for standard genome sequencing and annotation.</title>
        <authorList>
            <consortium name="The Broad Institute Genomics Platform"/>
            <consortium name="The Broad Institute Genome Sequencing Center for Infectious Disease"/>
            <person name="Wu L."/>
            <person name="Ma J."/>
        </authorList>
    </citation>
    <scope>NUCLEOTIDE SEQUENCE [LARGE SCALE GENOMIC DNA]</scope>
    <source>
        <strain evidence="3">JCM 18204</strain>
    </source>
</reference>
<evidence type="ECO:0000313" key="3">
    <source>
        <dbReference type="Proteomes" id="UP001499959"/>
    </source>
</evidence>
<dbReference type="RefSeq" id="WP_345301732.1">
    <property type="nucleotide sequence ID" value="NZ_BAABJE010000001.1"/>
</dbReference>
<comment type="caution">
    <text evidence="2">The sequence shown here is derived from an EMBL/GenBank/DDBJ whole genome shotgun (WGS) entry which is preliminary data.</text>
</comment>
<gene>
    <name evidence="2" type="ORF">GCM10023307_05550</name>
</gene>
<evidence type="ECO:0000313" key="2">
    <source>
        <dbReference type="EMBL" id="GAA4783747.1"/>
    </source>
</evidence>
<dbReference type="Gene3D" id="3.15.10.40">
    <property type="entry name" value="Uncharacterised protein PF07273, DUF1439"/>
    <property type="match status" value="1"/>
</dbReference>